<reference evidence="5" key="3">
    <citation type="journal article" date="2016" name="Genome Announc.">
        <title>Revised genome sequence of the purple photosynthetic bacterium Blastochloris viridis.</title>
        <authorList>
            <person name="Liu L.N."/>
            <person name="Faulkner M."/>
            <person name="Liu X."/>
            <person name="Huang F."/>
            <person name="Darby A.C."/>
            <person name="Hall N."/>
        </authorList>
    </citation>
    <scope>NUCLEOTIDE SEQUENCE [LARGE SCALE GENOMIC DNA]</scope>
    <source>
        <strain evidence="5">ATCC 19567 / DSM 133 / F</strain>
    </source>
</reference>
<dbReference type="OrthoDB" id="7257484at2"/>
<dbReference type="PATRIC" id="fig|1079.6.peg.2622"/>
<feature type="region of interest" description="Disordered" evidence="1">
    <location>
        <begin position="253"/>
        <end position="272"/>
    </location>
</feature>
<accession>A0A0H5BC82</accession>
<keyword evidence="2" id="KW-0472">Membrane</keyword>
<keyword evidence="5" id="KW-1185">Reference proteome</keyword>
<gene>
    <name evidence="3" type="ORF">BV133_2202</name>
    <name evidence="4" type="ORF">BVIRIDIS_19500</name>
</gene>
<dbReference type="EMBL" id="AP014854">
    <property type="protein sequence ID" value="BAR99795.1"/>
    <property type="molecule type" value="Genomic_DNA"/>
</dbReference>
<feature type="transmembrane region" description="Helical" evidence="2">
    <location>
        <begin position="124"/>
        <end position="148"/>
    </location>
</feature>
<name>A0A0H5BC82_BLAVI</name>
<dbReference type="InterPro" id="IPR029058">
    <property type="entry name" value="AB_hydrolase_fold"/>
</dbReference>
<dbReference type="Gene3D" id="3.40.50.1820">
    <property type="entry name" value="alpha/beta hydrolase"/>
    <property type="match status" value="1"/>
</dbReference>
<dbReference type="RefSeq" id="WP_055037901.1">
    <property type="nucleotide sequence ID" value="NZ_AP014854.2"/>
</dbReference>
<keyword evidence="2" id="KW-1133">Transmembrane helix</keyword>
<reference evidence="3" key="1">
    <citation type="journal article" date="2015" name="Genome Announc.">
        <title>Complete Genome Sequence of the Bacteriochlorophyll b-Producing Photosynthetic Bacterium Blastochloris viridis.</title>
        <authorList>
            <person name="Tsukatani Y."/>
            <person name="Hirose Y."/>
            <person name="Harada J."/>
            <person name="Misawa N."/>
            <person name="Mori K."/>
            <person name="Inoue K."/>
            <person name="Tamiaki H."/>
        </authorList>
    </citation>
    <scope>NUCLEOTIDE SEQUENCE [LARGE SCALE GENOMIC DNA]</scope>
    <source>
        <strain evidence="3">DSM 133</strain>
    </source>
</reference>
<evidence type="ECO:0000256" key="1">
    <source>
        <dbReference type="SAM" id="MobiDB-lite"/>
    </source>
</evidence>
<dbReference type="Proteomes" id="UP000065734">
    <property type="component" value="Chromosome I"/>
</dbReference>
<proteinExistence type="predicted"/>
<reference evidence="4" key="2">
    <citation type="submission" date="2015-11" db="EMBL/GenBank/DDBJ databases">
        <authorList>
            <person name="Zhang Y."/>
            <person name="Guo Z."/>
        </authorList>
    </citation>
    <scope>NUCLEOTIDE SEQUENCE</scope>
    <source>
        <strain evidence="4">1</strain>
    </source>
</reference>
<dbReference type="KEGG" id="bvr:BVIR_2506"/>
<organism evidence="4 5">
    <name type="scientific">Blastochloris viridis</name>
    <name type="common">Rhodopseudomonas viridis</name>
    <dbReference type="NCBI Taxonomy" id="1079"/>
    <lineage>
        <taxon>Bacteria</taxon>
        <taxon>Pseudomonadati</taxon>
        <taxon>Pseudomonadota</taxon>
        <taxon>Alphaproteobacteria</taxon>
        <taxon>Hyphomicrobiales</taxon>
        <taxon>Blastochloridaceae</taxon>
        <taxon>Blastochloris</taxon>
    </lineage>
</organism>
<evidence type="ECO:0000313" key="4">
    <source>
        <dbReference type="EMBL" id="CUU42934.1"/>
    </source>
</evidence>
<evidence type="ECO:0000313" key="5">
    <source>
        <dbReference type="Proteomes" id="UP000065734"/>
    </source>
</evidence>
<evidence type="ECO:0000313" key="3">
    <source>
        <dbReference type="EMBL" id="BAR99795.1"/>
    </source>
</evidence>
<dbReference type="STRING" id="1079.BVIR_2506"/>
<dbReference type="SUPFAM" id="SSF53474">
    <property type="entry name" value="alpha/beta-Hydrolases"/>
    <property type="match status" value="1"/>
</dbReference>
<keyword evidence="2" id="KW-0812">Transmembrane</keyword>
<protein>
    <submittedName>
        <fullName evidence="3">Probable integral membrane protein Cj1412c</fullName>
    </submittedName>
</protein>
<sequence length="421" mass="47025">MASDRRIAKRLVFLLTGYEPLPPDQQHRRFVREIARFETTWGVKAKVSAGQGLDGPLPSWKVETTAPNWQVATEVRTFDWHDLVKEDTRRGTTARITGGVLALLDFLLTGTLFRYMRYNFRYGLFFLYPVVLLSLLLAAGVYSGLWYAEKASPAPLIGAPVGFTVTWVLYRMICTRFYLDYILDDWIFARDMIRGRRADLEERIDLFAASLAETVAASDADEIVLVGHSLGAPMMLQVIARAIERSLSATGRSLGAPSDGDGDANSGPNGDNRRLALMTTGSSILKIGLHPAAGVFREDAARVANDPNIFWVEYQALVDVINFYKCNPASCMGLDVKTLPEVRTVRIRNMLKEETYKRFRGNFFRMHRQFVMGNERPYHYDYFMILCGPVSLEKRVFEPDAMIAAAGTVPASAGAPAGAPE</sequence>
<feature type="transmembrane region" description="Helical" evidence="2">
    <location>
        <begin position="154"/>
        <end position="173"/>
    </location>
</feature>
<dbReference type="EMBL" id="LN907867">
    <property type="protein sequence ID" value="CUU42934.1"/>
    <property type="molecule type" value="Genomic_DNA"/>
</dbReference>
<evidence type="ECO:0000256" key="2">
    <source>
        <dbReference type="SAM" id="Phobius"/>
    </source>
</evidence>
<dbReference type="AlphaFoldDB" id="A0A0H5BC82"/>